<feature type="domain" description="Cytochrome C Planctomycete-type" evidence="4">
    <location>
        <begin position="42"/>
        <end position="101"/>
    </location>
</feature>
<dbReference type="InterPro" id="IPR036909">
    <property type="entry name" value="Cyt_c-like_dom_sf"/>
</dbReference>
<dbReference type="InterPro" id="IPR011429">
    <property type="entry name" value="Cyt_c_Planctomycete-type"/>
</dbReference>
<proteinExistence type="predicted"/>
<dbReference type="InterPro" id="IPR022655">
    <property type="entry name" value="DUF1553"/>
</dbReference>
<keyword evidence="6" id="KW-1185">Reference proteome</keyword>
<evidence type="ECO:0000259" key="2">
    <source>
        <dbReference type="Pfam" id="PF07583"/>
    </source>
</evidence>
<evidence type="ECO:0000256" key="1">
    <source>
        <dbReference type="SAM" id="MobiDB-lite"/>
    </source>
</evidence>
<gene>
    <name evidence="5" type="ORF">Mal4_57550</name>
</gene>
<name>A0A517ZFX8_9PLAN</name>
<dbReference type="SUPFAM" id="SSF46626">
    <property type="entry name" value="Cytochrome c"/>
    <property type="match status" value="1"/>
</dbReference>
<dbReference type="PANTHER" id="PTHR35889">
    <property type="entry name" value="CYCLOINULO-OLIGOSACCHARIDE FRUCTANOTRANSFERASE-RELATED"/>
    <property type="match status" value="1"/>
</dbReference>
<dbReference type="PANTHER" id="PTHR35889:SF3">
    <property type="entry name" value="F-BOX DOMAIN-CONTAINING PROTEIN"/>
    <property type="match status" value="1"/>
</dbReference>
<dbReference type="AlphaFoldDB" id="A0A517ZFX8"/>
<accession>A0A517ZFX8</accession>
<dbReference type="OrthoDB" id="127107at2"/>
<sequence length="888" mass="100404">MLNRVPMQTAIILLVVCSAAPTDAGTERLFAVDVLPVLKAKCLVCHGDDADDLKGEFDMRTRAGLLRGGESEEPAVIPGDPEASPLYQAIRWEGLEMPPKENDRLTLEQIAKVRTWIAEGAPWPAEERIRELQEAAWETAGGVTVATSGGLSDSWTNRRYDPADLWAYQPVVRPEVPAAFGNEAPNPIDAFINRRLAEQNLSPLPQADRRTLIRRATFDLTGLPPTPEEVDAFLADESPRAWERLIDRLLASPQYGEQWARHWLDVVRYADTAGFSNDFARPNAWRYRDYVIRAFNSDQPYDRFVREQIAGDEIAPDDPEALIATGFLRMGPWEHTAMSVAAVTRQQFLDDVTNSVGVTFLAHELRCAKCHDHKFDPIPTRDYYRITAAFAPVQFADRDVPYLAEENTSGFADGRERLARLKEMEGVRSLTTIPREHWPVDEYDEETEEKGHSKVRRKRDQYLQREGKRYQPLALSVYSGPDRDFRSNTPVVKMPGPQKRKGKAADIHILTGGAIESPGELVTPGVLSAVTGADGSADLPQSTIGRRAALADWIASPDNPLTARVMVNRIWQWHFGTAIAGNPNNFGKTGKKPTHPELLDFLASEFVAHGWSIKEMHRLIMTSQAYQRASGPVPDELREADPDGELRAWFEPRRLTAEELRDTMLAVSGELNLEMGGLPVRPEINMEVAMQPRHIMGSVGPAYQPSRTPDQRNRRTIYAERIRTLRDPMLEVFNQPGLDTSCERRDASTITPQVFTLLNSQNSYDRAVAMALQLAEEETDSRERVQRAFRLAFGRTATDEEIADCLEHVRQQTAHHREHELEPVEPPKFVIREMVEEMTGLNFYWVEDLDVYQDYVPHTKPWDVSPEMRAWADLCLVLLNSNELIYVY</sequence>
<dbReference type="GO" id="GO:0009055">
    <property type="term" value="F:electron transfer activity"/>
    <property type="evidence" value="ECO:0007669"/>
    <property type="project" value="InterPro"/>
</dbReference>
<feature type="domain" description="DUF1549" evidence="2">
    <location>
        <begin position="187"/>
        <end position="394"/>
    </location>
</feature>
<evidence type="ECO:0000313" key="5">
    <source>
        <dbReference type="EMBL" id="QDU41388.1"/>
    </source>
</evidence>
<organism evidence="5 6">
    <name type="scientific">Maioricimonas rarisocia</name>
    <dbReference type="NCBI Taxonomy" id="2528026"/>
    <lineage>
        <taxon>Bacteria</taxon>
        <taxon>Pseudomonadati</taxon>
        <taxon>Planctomycetota</taxon>
        <taxon>Planctomycetia</taxon>
        <taxon>Planctomycetales</taxon>
        <taxon>Planctomycetaceae</taxon>
        <taxon>Maioricimonas</taxon>
    </lineage>
</organism>
<reference evidence="5 6" key="1">
    <citation type="submission" date="2019-02" db="EMBL/GenBank/DDBJ databases">
        <title>Deep-cultivation of Planctomycetes and their phenomic and genomic characterization uncovers novel biology.</title>
        <authorList>
            <person name="Wiegand S."/>
            <person name="Jogler M."/>
            <person name="Boedeker C."/>
            <person name="Pinto D."/>
            <person name="Vollmers J."/>
            <person name="Rivas-Marin E."/>
            <person name="Kohn T."/>
            <person name="Peeters S.H."/>
            <person name="Heuer A."/>
            <person name="Rast P."/>
            <person name="Oberbeckmann S."/>
            <person name="Bunk B."/>
            <person name="Jeske O."/>
            <person name="Meyerdierks A."/>
            <person name="Storesund J.E."/>
            <person name="Kallscheuer N."/>
            <person name="Luecker S."/>
            <person name="Lage O.M."/>
            <person name="Pohl T."/>
            <person name="Merkel B.J."/>
            <person name="Hornburger P."/>
            <person name="Mueller R.-W."/>
            <person name="Bruemmer F."/>
            <person name="Labrenz M."/>
            <person name="Spormann A.M."/>
            <person name="Op den Camp H."/>
            <person name="Overmann J."/>
            <person name="Amann R."/>
            <person name="Jetten M.S.M."/>
            <person name="Mascher T."/>
            <person name="Medema M.H."/>
            <person name="Devos D.P."/>
            <person name="Kaster A.-K."/>
            <person name="Ovreas L."/>
            <person name="Rohde M."/>
            <person name="Galperin M.Y."/>
            <person name="Jogler C."/>
        </authorList>
    </citation>
    <scope>NUCLEOTIDE SEQUENCE [LARGE SCALE GENOMIC DNA]</scope>
    <source>
        <strain evidence="5 6">Mal4</strain>
    </source>
</reference>
<dbReference type="KEGG" id="mri:Mal4_57550"/>
<dbReference type="Pfam" id="PF07583">
    <property type="entry name" value="PSCyt2"/>
    <property type="match status" value="1"/>
</dbReference>
<dbReference type="Pfam" id="PF07587">
    <property type="entry name" value="PSD1"/>
    <property type="match status" value="1"/>
</dbReference>
<evidence type="ECO:0000259" key="3">
    <source>
        <dbReference type="Pfam" id="PF07587"/>
    </source>
</evidence>
<dbReference type="EMBL" id="CP036275">
    <property type="protein sequence ID" value="QDU41388.1"/>
    <property type="molecule type" value="Genomic_DNA"/>
</dbReference>
<dbReference type="RefSeq" id="WP_145372725.1">
    <property type="nucleotide sequence ID" value="NZ_CP036275.1"/>
</dbReference>
<dbReference type="GO" id="GO:0020037">
    <property type="term" value="F:heme binding"/>
    <property type="evidence" value="ECO:0007669"/>
    <property type="project" value="InterPro"/>
</dbReference>
<dbReference type="InterPro" id="IPR011444">
    <property type="entry name" value="DUF1549"/>
</dbReference>
<protein>
    <submittedName>
        <fullName evidence="5">Planctomycete cytochrome C</fullName>
    </submittedName>
</protein>
<evidence type="ECO:0000313" key="6">
    <source>
        <dbReference type="Proteomes" id="UP000320496"/>
    </source>
</evidence>
<evidence type="ECO:0000259" key="4">
    <source>
        <dbReference type="Pfam" id="PF07635"/>
    </source>
</evidence>
<dbReference type="Pfam" id="PF07635">
    <property type="entry name" value="PSCyt1"/>
    <property type="match status" value="1"/>
</dbReference>
<feature type="region of interest" description="Disordered" evidence="1">
    <location>
        <begin position="444"/>
        <end position="463"/>
    </location>
</feature>
<dbReference type="Proteomes" id="UP000320496">
    <property type="component" value="Chromosome"/>
</dbReference>
<feature type="domain" description="DUF1553" evidence="3">
    <location>
        <begin position="546"/>
        <end position="808"/>
    </location>
</feature>